<keyword evidence="7 9" id="KW-0472">Membrane</keyword>
<dbReference type="Pfam" id="PF01490">
    <property type="entry name" value="Aa_trans"/>
    <property type="match status" value="1"/>
</dbReference>
<evidence type="ECO:0000256" key="5">
    <source>
        <dbReference type="ARBA" id="ARBA00022970"/>
    </source>
</evidence>
<reference evidence="11" key="1">
    <citation type="submission" date="2020-05" db="EMBL/GenBank/DDBJ databases">
        <title>Phylogenomic resolution of chytrid fungi.</title>
        <authorList>
            <person name="Stajich J.E."/>
            <person name="Amses K."/>
            <person name="Simmons R."/>
            <person name="Seto K."/>
            <person name="Myers J."/>
            <person name="Bonds A."/>
            <person name="Quandt C.A."/>
            <person name="Barry K."/>
            <person name="Liu P."/>
            <person name="Grigoriev I."/>
            <person name="Longcore J.E."/>
            <person name="James T.Y."/>
        </authorList>
    </citation>
    <scope>NUCLEOTIDE SEQUENCE</scope>
    <source>
        <strain evidence="11">PLAUS21</strain>
    </source>
</reference>
<evidence type="ECO:0000256" key="3">
    <source>
        <dbReference type="ARBA" id="ARBA00022448"/>
    </source>
</evidence>
<dbReference type="GO" id="GO:0005774">
    <property type="term" value="C:vacuolar membrane"/>
    <property type="evidence" value="ECO:0007669"/>
    <property type="project" value="TreeGrafter"/>
</dbReference>
<organism evidence="11 13">
    <name type="scientific">Boothiomyces macroporosus</name>
    <dbReference type="NCBI Taxonomy" id="261099"/>
    <lineage>
        <taxon>Eukaryota</taxon>
        <taxon>Fungi</taxon>
        <taxon>Fungi incertae sedis</taxon>
        <taxon>Chytridiomycota</taxon>
        <taxon>Chytridiomycota incertae sedis</taxon>
        <taxon>Chytridiomycetes</taxon>
        <taxon>Rhizophydiales</taxon>
        <taxon>Terramycetaceae</taxon>
        <taxon>Boothiomyces</taxon>
    </lineage>
</organism>
<dbReference type="AlphaFoldDB" id="A0AAD5Y741"/>
<keyword evidence="5" id="KW-0029">Amino-acid transport</keyword>
<gene>
    <name evidence="11" type="ORF">HK103_002748</name>
    <name evidence="12" type="ORF">HK103_002775</name>
</gene>
<comment type="subcellular location">
    <subcellularLocation>
        <location evidence="1">Membrane</location>
        <topology evidence="1">Multi-pass membrane protein</topology>
    </subcellularLocation>
</comment>
<evidence type="ECO:0000313" key="11">
    <source>
        <dbReference type="EMBL" id="KAJ3262334.1"/>
    </source>
</evidence>
<keyword evidence="13" id="KW-1185">Reference proteome</keyword>
<keyword evidence="6 9" id="KW-1133">Transmembrane helix</keyword>
<comment type="similarity">
    <text evidence="2">Belongs to the amino acid/polyamine transporter 2 family.</text>
</comment>
<feature type="transmembrane region" description="Helical" evidence="9">
    <location>
        <begin position="318"/>
        <end position="341"/>
    </location>
</feature>
<dbReference type="InterPro" id="IPR013057">
    <property type="entry name" value="AA_transpt_TM"/>
</dbReference>
<evidence type="ECO:0000256" key="2">
    <source>
        <dbReference type="ARBA" id="ARBA00008066"/>
    </source>
</evidence>
<dbReference type="EMBL" id="JADGKB010000002">
    <property type="protein sequence ID" value="KAJ3262334.1"/>
    <property type="molecule type" value="Genomic_DNA"/>
</dbReference>
<feature type="transmembrane region" description="Helical" evidence="9">
    <location>
        <begin position="218"/>
        <end position="239"/>
    </location>
</feature>
<feature type="domain" description="Amino acid transporter transmembrane" evidence="10">
    <location>
        <begin position="128"/>
        <end position="394"/>
    </location>
</feature>
<evidence type="ECO:0000256" key="7">
    <source>
        <dbReference type="ARBA" id="ARBA00023136"/>
    </source>
</evidence>
<feature type="transmembrane region" description="Helical" evidence="9">
    <location>
        <begin position="134"/>
        <end position="153"/>
    </location>
</feature>
<evidence type="ECO:0000313" key="12">
    <source>
        <dbReference type="EMBL" id="KAJ3262360.1"/>
    </source>
</evidence>
<feature type="region of interest" description="Disordered" evidence="8">
    <location>
        <begin position="1"/>
        <end position="23"/>
    </location>
</feature>
<proteinExistence type="inferred from homology"/>
<evidence type="ECO:0000256" key="6">
    <source>
        <dbReference type="ARBA" id="ARBA00022989"/>
    </source>
</evidence>
<feature type="transmembrane region" description="Helical" evidence="9">
    <location>
        <begin position="245"/>
        <end position="267"/>
    </location>
</feature>
<name>A0AAD5Y741_9FUNG</name>
<feature type="transmembrane region" description="Helical" evidence="9">
    <location>
        <begin position="361"/>
        <end position="385"/>
    </location>
</feature>
<comment type="caution">
    <text evidence="11">The sequence shown here is derived from an EMBL/GenBank/DDBJ whole genome shotgun (WGS) entry which is preliminary data.</text>
</comment>
<evidence type="ECO:0000256" key="9">
    <source>
        <dbReference type="SAM" id="Phobius"/>
    </source>
</evidence>
<evidence type="ECO:0000256" key="4">
    <source>
        <dbReference type="ARBA" id="ARBA00022692"/>
    </source>
</evidence>
<evidence type="ECO:0000313" key="13">
    <source>
        <dbReference type="Proteomes" id="UP001210925"/>
    </source>
</evidence>
<dbReference type="EMBL" id="JADGKB010000002">
    <property type="protein sequence ID" value="KAJ3262360.1"/>
    <property type="molecule type" value="Genomic_DNA"/>
</dbReference>
<keyword evidence="4 9" id="KW-0812">Transmembrane</keyword>
<dbReference type="GO" id="GO:0015179">
    <property type="term" value="F:L-amino acid transmembrane transporter activity"/>
    <property type="evidence" value="ECO:0007669"/>
    <property type="project" value="TreeGrafter"/>
</dbReference>
<feature type="transmembrane region" description="Helical" evidence="9">
    <location>
        <begin position="279"/>
        <end position="298"/>
    </location>
</feature>
<accession>A0AAD5Y741</accession>
<feature type="transmembrane region" description="Helical" evidence="9">
    <location>
        <begin position="159"/>
        <end position="180"/>
    </location>
</feature>
<dbReference type="PANTHER" id="PTHR22950">
    <property type="entry name" value="AMINO ACID TRANSPORTER"/>
    <property type="match status" value="1"/>
</dbReference>
<sequence>MTDPERAIDIQPGNRRGSDRNYGSFLDLQRNTSISNGNVQPSWSSSYKRSLDYTYFRNSRASGVTLPSISIEDPSPNTPDFTDDESPLLESSFLRNPKLARHDDVLGDTEVIYEEEESLIEEIDQVHSTFSQTLFNSVNILMGIGILSLPFGFAITGWAVGLGLLVLFGLMTYHTGLLLGRCLGERKSGQPVCYTYGDIGIHKLTVGEAAFGMGGRTFICIVFFLELCAANIALIILAADSIVALVPSLDLVLVKCAVAFIVFPLTWPRSLAIVSYGSLIGIIAILNLVAILLVDGFSKSTAPGSLWEPGNTSVLPPAYYPIPLAFGLIMAGFSGMFKLTLGHSVFPNLYRDMREPEKFPLLLKSTYLVIMIFYALVASAGYYMFGDAVREEVSVSNLDYSKSSVNSRI</sequence>
<keyword evidence="3" id="KW-0813">Transport</keyword>
<dbReference type="Proteomes" id="UP001210925">
    <property type="component" value="Unassembled WGS sequence"/>
</dbReference>
<evidence type="ECO:0000256" key="1">
    <source>
        <dbReference type="ARBA" id="ARBA00004141"/>
    </source>
</evidence>
<evidence type="ECO:0000256" key="8">
    <source>
        <dbReference type="SAM" id="MobiDB-lite"/>
    </source>
</evidence>
<protein>
    <recommendedName>
        <fullName evidence="10">Amino acid transporter transmembrane domain-containing protein</fullName>
    </recommendedName>
</protein>
<dbReference type="PANTHER" id="PTHR22950:SF692">
    <property type="entry name" value="TRANSMEMBRANE AMINO ACID TRANSPORTER FAMILY PROTEIN"/>
    <property type="match status" value="1"/>
</dbReference>
<evidence type="ECO:0000259" key="10">
    <source>
        <dbReference type="Pfam" id="PF01490"/>
    </source>
</evidence>